<reference evidence="4" key="1">
    <citation type="journal article" date="2014" name="Genome Announc.">
        <title>Genome sequence of the yeast Cyberlindnera fabianii (Hansenula fabianii).</title>
        <authorList>
            <person name="Freel K.C."/>
            <person name="Sarilar V."/>
            <person name="Neuveglise C."/>
            <person name="Devillers H."/>
            <person name="Friedrich A."/>
            <person name="Schacherer J."/>
        </authorList>
    </citation>
    <scope>NUCLEOTIDE SEQUENCE</scope>
    <source>
        <strain evidence="4">YJS4271</strain>
    </source>
</reference>
<dbReference type="InterPro" id="IPR006085">
    <property type="entry name" value="XPG_DNA_repair_N"/>
</dbReference>
<accession>A0A061ASA3</accession>
<name>A0A061ASA3_CYBFA</name>
<dbReference type="PANTHER" id="PTHR11081">
    <property type="entry name" value="FLAP ENDONUCLEASE FAMILY MEMBER"/>
    <property type="match status" value="1"/>
</dbReference>
<dbReference type="Gene3D" id="3.40.50.1010">
    <property type="entry name" value="5'-nuclease"/>
    <property type="match status" value="1"/>
</dbReference>
<dbReference type="GO" id="GO:0004518">
    <property type="term" value="F:nuclease activity"/>
    <property type="evidence" value="ECO:0007669"/>
    <property type="project" value="InterPro"/>
</dbReference>
<dbReference type="GO" id="GO:0006417">
    <property type="term" value="P:regulation of translation"/>
    <property type="evidence" value="ECO:0007669"/>
    <property type="project" value="UniProtKB-KW"/>
</dbReference>
<dbReference type="SMART" id="SM00485">
    <property type="entry name" value="XPGN"/>
    <property type="match status" value="1"/>
</dbReference>
<dbReference type="PhylomeDB" id="A0A061ASA3"/>
<dbReference type="CDD" id="cd09858">
    <property type="entry name" value="PIN_MKT1"/>
    <property type="match status" value="1"/>
</dbReference>
<dbReference type="InterPro" id="IPR022040">
    <property type="entry name" value="MKT1_N"/>
</dbReference>
<dbReference type="InterPro" id="IPR006084">
    <property type="entry name" value="XPG/Rad2"/>
</dbReference>
<dbReference type="AlphaFoldDB" id="A0A061ASA3"/>
<evidence type="ECO:0000259" key="3">
    <source>
        <dbReference type="SMART" id="SM00485"/>
    </source>
</evidence>
<dbReference type="GO" id="GO:0003730">
    <property type="term" value="F:mRNA 3'-UTR binding"/>
    <property type="evidence" value="ECO:0007669"/>
    <property type="project" value="TreeGrafter"/>
</dbReference>
<evidence type="ECO:0000256" key="1">
    <source>
        <dbReference type="ARBA" id="ARBA00022845"/>
    </source>
</evidence>
<dbReference type="Pfam" id="PF00752">
    <property type="entry name" value="XPG_N"/>
    <property type="match status" value="1"/>
</dbReference>
<dbReference type="OrthoDB" id="17262at2759"/>
<dbReference type="EMBL" id="LK052890">
    <property type="protein sequence ID" value="CDR40456.1"/>
    <property type="molecule type" value="Genomic_DNA"/>
</dbReference>
<dbReference type="VEuPathDB" id="FungiDB:BON22_2238"/>
<dbReference type="Pfam" id="PF12246">
    <property type="entry name" value="MKT1_C"/>
    <property type="match status" value="1"/>
</dbReference>
<sequence>MPIRSLEPFLFERGQVTTLPLETLRNARIGIDVNHYLSKIHSIKRESLADAIGGIPSTLFPHLESDLKVFKDSDITPVFVFSGVDITETYRVKATKESTSSDRFRGKSWAQYAAVSQQSPSSPVALPPSAGDLSFKDYNPLSGRAFFNDLTKFFTANSIEFVCAPYLSWIQLGYMYKEQRIDAVFGPNELLLLESTDKVIHTFDIRPDTHTTDFKFVDKHRLLTELNITPMQLLDIAVSIGCDLQLTTLPLYNGVPPASMFGFGMDLVQNGQSIYAQLAASGNHEVITKFQKGIVALRNTPVLKVNGKVEPLDASSLPSDLHEIIGQRLPHEYFFYVSIGLLAPKILEALIYDAYYEKTPLDGVSTNQHRELVRAMIKIKSTELGLLTQNMNRYYQFKKIAYVKYFEDDSEIDLRKSQGIFFSINNMAIFSEKAKFSTSSFLELITSSDKEALLVSPIAKSGKTLKTTSEIISTALLRTLHFLDIFSPKSSSKYTEALRLISTLDPSYTTQYLLFLVHLKLSPTPLHEFHANSTGGSRATDTNVRDVNTLISRLLTFIPTTITGPYSGAISRSLLNFRSGLEVVQTNVRELLAAAMVSSLANGEVERMERTREQWVDLVAQTPFGESLPSTVLGTVGLALLDNADGEKSLKDTRDIVVSHFTSPSTPSIATDLQKGLKFVKDCVQIADCLNKSEALSDKNFAIYSEANKAADKLLATFS</sequence>
<dbReference type="Pfam" id="PF12247">
    <property type="entry name" value="MKT1_N"/>
    <property type="match status" value="1"/>
</dbReference>
<comment type="similarity">
    <text evidence="2">Belongs to the XPG/RAD2 endonuclease family.</text>
</comment>
<gene>
    <name evidence="4" type="ORF">CYFA0S_05e00738g</name>
</gene>
<dbReference type="InterPro" id="IPR022039">
    <property type="entry name" value="MKT1_C"/>
</dbReference>
<evidence type="ECO:0000256" key="2">
    <source>
        <dbReference type="ARBA" id="ARBA00024023"/>
    </source>
</evidence>
<organism evidence="4">
    <name type="scientific">Cyberlindnera fabianii</name>
    <name type="common">Yeast</name>
    <name type="synonym">Hansenula fabianii</name>
    <dbReference type="NCBI Taxonomy" id="36022"/>
    <lineage>
        <taxon>Eukaryota</taxon>
        <taxon>Fungi</taxon>
        <taxon>Dikarya</taxon>
        <taxon>Ascomycota</taxon>
        <taxon>Saccharomycotina</taxon>
        <taxon>Saccharomycetes</taxon>
        <taxon>Phaffomycetales</taxon>
        <taxon>Phaffomycetaceae</taxon>
        <taxon>Cyberlindnera</taxon>
    </lineage>
</organism>
<dbReference type="InterPro" id="IPR029060">
    <property type="entry name" value="PIN-like_dom_sf"/>
</dbReference>
<evidence type="ECO:0000313" key="4">
    <source>
        <dbReference type="EMBL" id="CDR40456.1"/>
    </source>
</evidence>
<dbReference type="PANTHER" id="PTHR11081:SF32">
    <property type="entry name" value="POST-TRANSCRIPTIONAL REGULATOR MKT1"/>
    <property type="match status" value="1"/>
</dbReference>
<protein>
    <submittedName>
        <fullName evidence="4">CYFA0S05e00738g1_1</fullName>
    </submittedName>
</protein>
<feature type="domain" description="XPG N-terminal" evidence="3">
    <location>
        <begin position="1"/>
        <end position="98"/>
    </location>
</feature>
<keyword evidence="1" id="KW-0810">Translation regulation</keyword>
<dbReference type="SUPFAM" id="SSF88723">
    <property type="entry name" value="PIN domain-like"/>
    <property type="match status" value="1"/>
</dbReference>
<proteinExistence type="inferred from homology"/>